<organism evidence="1">
    <name type="scientific">Siphoviridae sp. ctEQg15</name>
    <dbReference type="NCBI Taxonomy" id="2826205"/>
    <lineage>
        <taxon>Viruses</taxon>
        <taxon>Duplodnaviria</taxon>
        <taxon>Heunggongvirae</taxon>
        <taxon>Uroviricota</taxon>
        <taxon>Caudoviricetes</taxon>
    </lineage>
</organism>
<protein>
    <submittedName>
        <fullName evidence="1">Minor capsid protein</fullName>
    </submittedName>
</protein>
<accession>A0A8S5M4W4</accession>
<sequence length="149" mass="17122">MSTRIKVEMQPIQQILENHGLDSNGRVQLYVTNMISRRMTRYMPFQSGALATKLKFVKSPTEIEVNAPYARYQYYGKVMVNSVTGKGPAYIPDVGYRYKKGTVLRVTDRDLEYDKTKNPDAGPFWDRALLAKEKSQMIQEVQRYIDGTG</sequence>
<evidence type="ECO:0000313" key="1">
    <source>
        <dbReference type="EMBL" id="DAD77262.1"/>
    </source>
</evidence>
<dbReference type="InterPro" id="IPR021080">
    <property type="entry name" value="Minor_capsid_protein"/>
</dbReference>
<dbReference type="Pfam" id="PF11114">
    <property type="entry name" value="Minor_capsid_2"/>
    <property type="match status" value="1"/>
</dbReference>
<name>A0A8S5M4W4_9CAUD</name>
<proteinExistence type="predicted"/>
<reference evidence="1" key="1">
    <citation type="journal article" date="2021" name="Proc. Natl. Acad. Sci. U.S.A.">
        <title>A Catalog of Tens of Thousands of Viruses from Human Metagenomes Reveals Hidden Associations with Chronic Diseases.</title>
        <authorList>
            <person name="Tisza M.J."/>
            <person name="Buck C.B."/>
        </authorList>
    </citation>
    <scope>NUCLEOTIDE SEQUENCE</scope>
    <source>
        <strain evidence="1">CtEQg15</strain>
    </source>
</reference>
<dbReference type="EMBL" id="BK014822">
    <property type="protein sequence ID" value="DAD77262.1"/>
    <property type="molecule type" value="Genomic_DNA"/>
</dbReference>